<dbReference type="Proteomes" id="UP001597347">
    <property type="component" value="Unassembled WGS sequence"/>
</dbReference>
<protein>
    <recommendedName>
        <fullName evidence="3">Transcriptional regulator</fullName>
    </recommendedName>
</protein>
<organism evidence="1 2">
    <name type="scientific">Amnibacterium endophyticum</name>
    <dbReference type="NCBI Taxonomy" id="2109337"/>
    <lineage>
        <taxon>Bacteria</taxon>
        <taxon>Bacillati</taxon>
        <taxon>Actinomycetota</taxon>
        <taxon>Actinomycetes</taxon>
        <taxon>Micrococcales</taxon>
        <taxon>Microbacteriaceae</taxon>
        <taxon>Amnibacterium</taxon>
    </lineage>
</organism>
<evidence type="ECO:0000313" key="2">
    <source>
        <dbReference type="Proteomes" id="UP001597347"/>
    </source>
</evidence>
<dbReference type="EMBL" id="JBHUEA010000020">
    <property type="protein sequence ID" value="MFD1722415.1"/>
    <property type="molecule type" value="Genomic_DNA"/>
</dbReference>
<name>A0ABW4LFZ9_9MICO</name>
<keyword evidence="2" id="KW-1185">Reference proteome</keyword>
<evidence type="ECO:0000313" key="1">
    <source>
        <dbReference type="EMBL" id="MFD1722415.1"/>
    </source>
</evidence>
<dbReference type="RefSeq" id="WP_377935491.1">
    <property type="nucleotide sequence ID" value="NZ_JBHUEA010000020.1"/>
</dbReference>
<gene>
    <name evidence="1" type="ORF">ACFSBI_12730</name>
</gene>
<reference evidence="2" key="1">
    <citation type="journal article" date="2019" name="Int. J. Syst. Evol. Microbiol.">
        <title>The Global Catalogue of Microorganisms (GCM) 10K type strain sequencing project: providing services to taxonomists for standard genome sequencing and annotation.</title>
        <authorList>
            <consortium name="The Broad Institute Genomics Platform"/>
            <consortium name="The Broad Institute Genome Sequencing Center for Infectious Disease"/>
            <person name="Wu L."/>
            <person name="Ma J."/>
        </authorList>
    </citation>
    <scope>NUCLEOTIDE SEQUENCE [LARGE SCALE GENOMIC DNA]</scope>
    <source>
        <strain evidence="2">CGMCC 1.12471</strain>
    </source>
</reference>
<proteinExistence type="predicted"/>
<evidence type="ECO:0008006" key="3">
    <source>
        <dbReference type="Google" id="ProtNLM"/>
    </source>
</evidence>
<sequence length="84" mass="8833">MFSLIDTDTARVLRALSLAGPTAADTLARRLQLREQRVRVILSGALDAGVVHAAAGLDTFYRVDAAALAAVVRQQCDDLLGVAA</sequence>
<comment type="caution">
    <text evidence="1">The sequence shown here is derived from an EMBL/GenBank/DDBJ whole genome shotgun (WGS) entry which is preliminary data.</text>
</comment>
<accession>A0ABW4LFZ9</accession>